<organism evidence="4 5">
    <name type="scientific">Novosphingobium organovorum</name>
    <dbReference type="NCBI Taxonomy" id="2930092"/>
    <lineage>
        <taxon>Bacteria</taxon>
        <taxon>Pseudomonadati</taxon>
        <taxon>Pseudomonadota</taxon>
        <taxon>Alphaproteobacteria</taxon>
        <taxon>Sphingomonadales</taxon>
        <taxon>Sphingomonadaceae</taxon>
        <taxon>Novosphingobium</taxon>
    </lineage>
</organism>
<dbReference type="InterPro" id="IPR039422">
    <property type="entry name" value="MarR/SlyA-like"/>
</dbReference>
<dbReference type="SMART" id="SM00347">
    <property type="entry name" value="HTH_MARR"/>
    <property type="match status" value="1"/>
</dbReference>
<proteinExistence type="predicted"/>
<protein>
    <submittedName>
        <fullName evidence="4">GNAT family N-acetyltransferase</fullName>
        <ecNumber evidence="4">2.3.1.-</ecNumber>
    </submittedName>
</protein>
<dbReference type="EC" id="2.3.1.-" evidence="4"/>
<dbReference type="PROSITE" id="PS50995">
    <property type="entry name" value="HTH_MARR_2"/>
    <property type="match status" value="1"/>
</dbReference>
<dbReference type="InterPro" id="IPR016181">
    <property type="entry name" value="Acyl_CoA_acyltransferase"/>
</dbReference>
<dbReference type="Pfam" id="PF08445">
    <property type="entry name" value="FR47"/>
    <property type="match status" value="1"/>
</dbReference>
<evidence type="ECO:0000259" key="3">
    <source>
        <dbReference type="PROSITE" id="PS51186"/>
    </source>
</evidence>
<keyword evidence="5" id="KW-1185">Reference proteome</keyword>
<reference evidence="4" key="1">
    <citation type="submission" date="2022-03" db="EMBL/GenBank/DDBJ databases">
        <title>Identification of a novel bacterium isolated from mangrove sediments.</title>
        <authorList>
            <person name="Pan X."/>
        </authorList>
    </citation>
    <scope>NUCLEOTIDE SEQUENCE</scope>
    <source>
        <strain evidence="4">B1949</strain>
    </source>
</reference>
<dbReference type="InterPro" id="IPR036390">
    <property type="entry name" value="WH_DNA-bd_sf"/>
</dbReference>
<dbReference type="CDD" id="cd00090">
    <property type="entry name" value="HTH_ARSR"/>
    <property type="match status" value="1"/>
</dbReference>
<dbReference type="InterPro" id="IPR000182">
    <property type="entry name" value="GNAT_dom"/>
</dbReference>
<dbReference type="Gene3D" id="1.10.10.10">
    <property type="entry name" value="Winged helix-like DNA-binding domain superfamily/Winged helix DNA-binding domain"/>
    <property type="match status" value="1"/>
</dbReference>
<evidence type="ECO:0000313" key="5">
    <source>
        <dbReference type="Proteomes" id="UP001162881"/>
    </source>
</evidence>
<gene>
    <name evidence="4" type="ORF">MTR62_11440</name>
</gene>
<feature type="domain" description="HTH marR-type" evidence="2">
    <location>
        <begin position="16"/>
        <end position="149"/>
    </location>
</feature>
<dbReference type="InterPro" id="IPR036388">
    <property type="entry name" value="WH-like_DNA-bd_sf"/>
</dbReference>
<evidence type="ECO:0000256" key="1">
    <source>
        <dbReference type="SAM" id="MobiDB-lite"/>
    </source>
</evidence>
<comment type="caution">
    <text evidence="4">The sequence shown here is derived from an EMBL/GenBank/DDBJ whole genome shotgun (WGS) entry which is preliminary data.</text>
</comment>
<feature type="region of interest" description="Disordered" evidence="1">
    <location>
        <begin position="171"/>
        <end position="195"/>
    </location>
</feature>
<keyword evidence="4" id="KW-0808">Transferase</keyword>
<dbReference type="InterPro" id="IPR013653">
    <property type="entry name" value="GCN5-like_dom"/>
</dbReference>
<dbReference type="InterPro" id="IPR001845">
    <property type="entry name" value="HTH_ArsR_DNA-bd_dom"/>
</dbReference>
<feature type="compositionally biased region" description="Pro residues" evidence="1">
    <location>
        <begin position="185"/>
        <end position="194"/>
    </location>
</feature>
<dbReference type="RefSeq" id="WP_244020958.1">
    <property type="nucleotide sequence ID" value="NZ_JALHLF010000040.1"/>
</dbReference>
<dbReference type="EMBL" id="JALHLF010000040">
    <property type="protein sequence ID" value="MCJ2183300.1"/>
    <property type="molecule type" value="Genomic_DNA"/>
</dbReference>
<accession>A0ABT0BEG9</accession>
<dbReference type="PANTHER" id="PTHR33164:SF102">
    <property type="entry name" value="TRANSCRIPTIONAL REGULATORY PROTEIN"/>
    <property type="match status" value="1"/>
</dbReference>
<sequence>MEIESSPGDLIAEMGYMTLGSRFRRLGERLQAGVAEAFRAAGYTVQPAQVPILQALREGPMTVGTLVARLDVSQPAVTRSLGQLVQDGLAYSTPTRRDARQREVGLTAQGDAVIAALSSQFFARVEAAVASLCTPPADDLLAYLDRLDAGLAASPLPQRIAALSPVTPAKVPSAMPPSNDCLSPPETPAHPDAPAPADLTGPLLWTALSGEQARFALGDGDARRFHPDIGPLAGMREDSEACRAALSRLLHETGPLALMQPGPAPEIPRAQQARQALGLRMMLSAQGAARMAADFARAQADRRVTIEELGPADFAEMLALATLTEPGPFGPRTGELGRFWGVREDGRLLAMAGQRIRTGAVAEVSAVCTHPDARGRGLAPLLSQRAALDILDGGRLPILHSYADNHTAIGVYTRLGFVEQARLSLTLYVPA</sequence>
<dbReference type="Proteomes" id="UP001162881">
    <property type="component" value="Unassembled WGS sequence"/>
</dbReference>
<dbReference type="InterPro" id="IPR011991">
    <property type="entry name" value="ArsR-like_HTH"/>
</dbReference>
<dbReference type="Pfam" id="PF12802">
    <property type="entry name" value="MarR_2"/>
    <property type="match status" value="1"/>
</dbReference>
<dbReference type="CDD" id="cd04301">
    <property type="entry name" value="NAT_SF"/>
    <property type="match status" value="1"/>
</dbReference>
<evidence type="ECO:0000313" key="4">
    <source>
        <dbReference type="EMBL" id="MCJ2183300.1"/>
    </source>
</evidence>
<feature type="domain" description="N-acetyltransferase" evidence="3">
    <location>
        <begin position="304"/>
        <end position="431"/>
    </location>
</feature>
<dbReference type="PANTHER" id="PTHR33164">
    <property type="entry name" value="TRANSCRIPTIONAL REGULATOR, MARR FAMILY"/>
    <property type="match status" value="1"/>
</dbReference>
<dbReference type="SUPFAM" id="SSF55729">
    <property type="entry name" value="Acyl-CoA N-acyltransferases (Nat)"/>
    <property type="match status" value="1"/>
</dbReference>
<dbReference type="GO" id="GO:0016746">
    <property type="term" value="F:acyltransferase activity"/>
    <property type="evidence" value="ECO:0007669"/>
    <property type="project" value="UniProtKB-KW"/>
</dbReference>
<evidence type="ECO:0000259" key="2">
    <source>
        <dbReference type="PROSITE" id="PS50995"/>
    </source>
</evidence>
<dbReference type="SUPFAM" id="SSF46785">
    <property type="entry name" value="Winged helix' DNA-binding domain"/>
    <property type="match status" value="1"/>
</dbReference>
<name>A0ABT0BEG9_9SPHN</name>
<dbReference type="SMART" id="SM00418">
    <property type="entry name" value="HTH_ARSR"/>
    <property type="match status" value="1"/>
</dbReference>
<dbReference type="PROSITE" id="PS51186">
    <property type="entry name" value="GNAT"/>
    <property type="match status" value="1"/>
</dbReference>
<keyword evidence="4" id="KW-0012">Acyltransferase</keyword>
<dbReference type="InterPro" id="IPR000835">
    <property type="entry name" value="HTH_MarR-typ"/>
</dbReference>
<dbReference type="Gene3D" id="3.40.630.30">
    <property type="match status" value="1"/>
</dbReference>